<dbReference type="EMBL" id="LNYL01000022">
    <property type="protein sequence ID" value="KTD29678.1"/>
    <property type="molecule type" value="Genomic_DNA"/>
</dbReference>
<dbReference type="InterPro" id="IPR032427">
    <property type="entry name" value="P22_portal"/>
</dbReference>
<keyword evidence="3" id="KW-1185">Reference proteome</keyword>
<proteinExistence type="predicted"/>
<gene>
    <name evidence="2" type="ORF">Lmac_0853</name>
</gene>
<comment type="caution">
    <text evidence="2">The sequence shown here is derived from an EMBL/GenBank/DDBJ whole genome shotgun (WGS) entry which is preliminary data.</text>
</comment>
<sequence length="721" mass="82134">MAVIARKHTTQLDKIKNSVEQAYTYFRPNYQRYHEFMRFVYKSTLTEDDIAVLSTLGRPQIEFNMMEAYISRLRGEFSRMEPGFVVRAQDGFDLVDPKLIDVLEAHFRAILNDSDNDGFSYDVYTDLLVGGFSVVEVYTDYLNEMSMDQKIFAQRVFDPTLCGFDPLARKSHKGDGNFCFQLFPREAEDVEREYGSDALKGLKYARSFSGFNWSYRAARKDIVLICDYYKKEYKKEKITKLSNGRVVSVKNYEKLVDMWNQAGYIEQPPIPIGRIRETTLEEIVRYRFSGAELVEKPVPTNYKMLPLIFFDGNSAVLRDNNDSTAEQMTRPYIYNVKDAQRLKNYAGQSLANELENTVEHKFIASVESIPEDYIDAYIDVQKPGTLLYNQFYEGNPDVQLTPPREVVRTPIPPQISETFQMSDNLIQGILGSYDAALGIQNNELSGVAIMQGAMHSNAAAMPYTVGFMKGLNRVCQIILDLIPKYYVTPRSLPIVHPDGKRSYQTINTQGSPFMDYDPMSLEVKVEAGVNFAVQKQISLETIIQLMQTSEAFAAFINTKGLGILLDNIEIRGIDGLRQEAGQFMQETAQKQAQMEQMAQQQAAQQIDPKQLLQLQAQAEIMKAQQKEKASERQAQVDLIKISTDDAVKNKQADIDFIKVMAEIQGAEVDQAIKQEKLDAENARTAVNMAVDVSKHHHEIAHSDREHELNKKKLSKETQRAE</sequence>
<evidence type="ECO:0000313" key="2">
    <source>
        <dbReference type="EMBL" id="KTD29678.1"/>
    </source>
</evidence>
<feature type="compositionally biased region" description="Basic and acidic residues" evidence="1">
    <location>
        <begin position="699"/>
        <end position="721"/>
    </location>
</feature>
<protein>
    <recommendedName>
        <fullName evidence="4">Portal protein</fullName>
    </recommendedName>
</protein>
<accession>A0A0W0WBR5</accession>
<reference evidence="2 3" key="1">
    <citation type="submission" date="2015-11" db="EMBL/GenBank/DDBJ databases">
        <title>Genomic analysis of 38 Legionella species identifies large and diverse effector repertoires.</title>
        <authorList>
            <person name="Burstein D."/>
            <person name="Amaro F."/>
            <person name="Zusman T."/>
            <person name="Lifshitz Z."/>
            <person name="Cohen O."/>
            <person name="Gilbert J.A."/>
            <person name="Pupko T."/>
            <person name="Shuman H.A."/>
            <person name="Segal G."/>
        </authorList>
    </citation>
    <scope>NUCLEOTIDE SEQUENCE [LARGE SCALE GENOMIC DNA]</scope>
    <source>
        <strain evidence="2 3">PX-1-G2-E2</strain>
    </source>
</reference>
<dbReference type="RefSeq" id="WP_058451664.1">
    <property type="nucleotide sequence ID" value="NZ_CAAAIB010000015.1"/>
</dbReference>
<dbReference type="OrthoDB" id="1632915at2"/>
<evidence type="ECO:0000313" key="3">
    <source>
        <dbReference type="Proteomes" id="UP000054908"/>
    </source>
</evidence>
<dbReference type="STRING" id="466.Lmac_0853"/>
<evidence type="ECO:0000256" key="1">
    <source>
        <dbReference type="SAM" id="MobiDB-lite"/>
    </source>
</evidence>
<dbReference type="PATRIC" id="fig|466.6.peg.911"/>
<name>A0A0W0WBR5_9GAMM</name>
<dbReference type="Pfam" id="PF16510">
    <property type="entry name" value="P22_portal"/>
    <property type="match status" value="1"/>
</dbReference>
<dbReference type="AlphaFoldDB" id="A0A0W0WBR5"/>
<evidence type="ECO:0008006" key="4">
    <source>
        <dbReference type="Google" id="ProtNLM"/>
    </source>
</evidence>
<organism evidence="2 3">
    <name type="scientific">Legionella maceachernii</name>
    <dbReference type="NCBI Taxonomy" id="466"/>
    <lineage>
        <taxon>Bacteria</taxon>
        <taxon>Pseudomonadati</taxon>
        <taxon>Pseudomonadota</taxon>
        <taxon>Gammaproteobacteria</taxon>
        <taxon>Legionellales</taxon>
        <taxon>Legionellaceae</taxon>
        <taxon>Legionella</taxon>
    </lineage>
</organism>
<dbReference type="Proteomes" id="UP000054908">
    <property type="component" value="Unassembled WGS sequence"/>
</dbReference>
<feature type="region of interest" description="Disordered" evidence="1">
    <location>
        <begin position="695"/>
        <end position="721"/>
    </location>
</feature>